<dbReference type="InterPro" id="IPR023772">
    <property type="entry name" value="DNA-bd_HTH_TetR-type_CS"/>
</dbReference>
<dbReference type="GO" id="GO:0003700">
    <property type="term" value="F:DNA-binding transcription factor activity"/>
    <property type="evidence" value="ECO:0007669"/>
    <property type="project" value="TreeGrafter"/>
</dbReference>
<protein>
    <submittedName>
        <fullName evidence="7">TetR family transcriptional regulator</fullName>
    </submittedName>
</protein>
<dbReference type="InterPro" id="IPR009057">
    <property type="entry name" value="Homeodomain-like_sf"/>
</dbReference>
<dbReference type="Proteomes" id="UP001364472">
    <property type="component" value="Unassembled WGS sequence"/>
</dbReference>
<proteinExistence type="predicted"/>
<keyword evidence="2" id="KW-0805">Transcription regulation</keyword>
<keyword evidence="1" id="KW-0678">Repressor</keyword>
<dbReference type="RefSeq" id="WP_337335755.1">
    <property type="nucleotide sequence ID" value="NZ_JBBDHC010000014.1"/>
</dbReference>
<evidence type="ECO:0000259" key="6">
    <source>
        <dbReference type="PROSITE" id="PS50977"/>
    </source>
</evidence>
<evidence type="ECO:0000256" key="2">
    <source>
        <dbReference type="ARBA" id="ARBA00023015"/>
    </source>
</evidence>
<dbReference type="AlphaFoldDB" id="A0AAW9R3Y7"/>
<dbReference type="GO" id="GO:0000976">
    <property type="term" value="F:transcription cis-regulatory region binding"/>
    <property type="evidence" value="ECO:0007669"/>
    <property type="project" value="TreeGrafter"/>
</dbReference>
<dbReference type="Gene3D" id="1.10.357.10">
    <property type="entry name" value="Tetracycline Repressor, domain 2"/>
    <property type="match status" value="1"/>
</dbReference>
<dbReference type="InterPro" id="IPR036271">
    <property type="entry name" value="Tet_transcr_reg_TetR-rel_C_sf"/>
</dbReference>
<name>A0AAW9R3Y7_9GAMM</name>
<evidence type="ECO:0000313" key="8">
    <source>
        <dbReference type="Proteomes" id="UP001364472"/>
    </source>
</evidence>
<dbReference type="InterPro" id="IPR001647">
    <property type="entry name" value="HTH_TetR"/>
</dbReference>
<evidence type="ECO:0000256" key="1">
    <source>
        <dbReference type="ARBA" id="ARBA00022491"/>
    </source>
</evidence>
<sequence length="210" mass="23192">MARKTKEDAQETREGILDAAEDCLLESGVARTSLEAIATRAGVTRGAVYWHFNNKAEVVDAVINRVSVPFFHGLERVSRADGTTPLRDLREMLRSSFSNLANTPRVRSVIEVIELRCEVPAEGDAVSKLRKAGMRKTHARILAAFERAATLGQLRPGMVPERCARSLHFVIHGALRMYLLDPEHINLKQDGLAAIDLVLRAVASDPTQLD</sequence>
<dbReference type="PRINTS" id="PR00455">
    <property type="entry name" value="HTHTETR"/>
</dbReference>
<dbReference type="Pfam" id="PF00440">
    <property type="entry name" value="TetR_N"/>
    <property type="match status" value="1"/>
</dbReference>
<dbReference type="PANTHER" id="PTHR30055:SF240">
    <property type="entry name" value="HTH-TYPE TRANSCRIPTIONAL REGULATOR ACRR"/>
    <property type="match status" value="1"/>
</dbReference>
<keyword evidence="3 5" id="KW-0238">DNA-binding</keyword>
<evidence type="ECO:0000313" key="7">
    <source>
        <dbReference type="EMBL" id="MEJ1250050.1"/>
    </source>
</evidence>
<feature type="domain" description="HTH tetR-type" evidence="6">
    <location>
        <begin position="10"/>
        <end position="70"/>
    </location>
</feature>
<evidence type="ECO:0000256" key="4">
    <source>
        <dbReference type="ARBA" id="ARBA00023163"/>
    </source>
</evidence>
<dbReference type="EMBL" id="JBBDHC010000014">
    <property type="protein sequence ID" value="MEJ1250050.1"/>
    <property type="molecule type" value="Genomic_DNA"/>
</dbReference>
<keyword evidence="4" id="KW-0804">Transcription</keyword>
<organism evidence="7 8">
    <name type="scientific">Denitratimonas tolerans</name>
    <dbReference type="NCBI Taxonomy" id="1338420"/>
    <lineage>
        <taxon>Bacteria</taxon>
        <taxon>Pseudomonadati</taxon>
        <taxon>Pseudomonadota</taxon>
        <taxon>Gammaproteobacteria</taxon>
        <taxon>Lysobacterales</taxon>
        <taxon>Lysobacteraceae</taxon>
        <taxon>Denitratimonas</taxon>
    </lineage>
</organism>
<dbReference type="PANTHER" id="PTHR30055">
    <property type="entry name" value="HTH-TYPE TRANSCRIPTIONAL REGULATOR RUTR"/>
    <property type="match status" value="1"/>
</dbReference>
<accession>A0AAW9R3Y7</accession>
<dbReference type="InterPro" id="IPR050109">
    <property type="entry name" value="HTH-type_TetR-like_transc_reg"/>
</dbReference>
<dbReference type="PROSITE" id="PS50977">
    <property type="entry name" value="HTH_TETR_2"/>
    <property type="match status" value="1"/>
</dbReference>
<evidence type="ECO:0000256" key="3">
    <source>
        <dbReference type="ARBA" id="ARBA00023125"/>
    </source>
</evidence>
<gene>
    <name evidence="7" type="ORF">WB794_10245</name>
</gene>
<evidence type="ECO:0000256" key="5">
    <source>
        <dbReference type="PROSITE-ProRule" id="PRU00335"/>
    </source>
</evidence>
<dbReference type="InterPro" id="IPR013572">
    <property type="entry name" value="Tscrpt_reg_MAATS_C"/>
</dbReference>
<dbReference type="PROSITE" id="PS01081">
    <property type="entry name" value="HTH_TETR_1"/>
    <property type="match status" value="1"/>
</dbReference>
<feature type="DNA-binding region" description="H-T-H motif" evidence="5">
    <location>
        <begin position="33"/>
        <end position="52"/>
    </location>
</feature>
<comment type="caution">
    <text evidence="7">The sequence shown here is derived from an EMBL/GenBank/DDBJ whole genome shotgun (WGS) entry which is preliminary data.</text>
</comment>
<dbReference type="SUPFAM" id="SSF46689">
    <property type="entry name" value="Homeodomain-like"/>
    <property type="match status" value="1"/>
</dbReference>
<dbReference type="SUPFAM" id="SSF48498">
    <property type="entry name" value="Tetracyclin repressor-like, C-terminal domain"/>
    <property type="match status" value="1"/>
</dbReference>
<keyword evidence="8" id="KW-1185">Reference proteome</keyword>
<dbReference type="Pfam" id="PF08361">
    <property type="entry name" value="TetR_C_2"/>
    <property type="match status" value="1"/>
</dbReference>
<reference evidence="7 8" key="1">
    <citation type="journal article" date="2016" name="Antonie Van Leeuwenhoek">
        <title>Denitratimonas tolerans gen. nov., sp. nov., a denitrifying bacterium isolated from a bioreactor for tannery wastewater treatment.</title>
        <authorList>
            <person name="Han S.I."/>
            <person name="Kim J.O."/>
            <person name="Lee Y.R."/>
            <person name="Ekpeghere K.I."/>
            <person name="Koh S.C."/>
            <person name="Whang K.S."/>
        </authorList>
    </citation>
    <scope>NUCLEOTIDE SEQUENCE [LARGE SCALE GENOMIC DNA]</scope>
    <source>
        <strain evidence="7 8">KACC 17565</strain>
    </source>
</reference>